<dbReference type="InterPro" id="IPR032817">
    <property type="entry name" value="Mon2_C"/>
</dbReference>
<keyword evidence="2" id="KW-0813">Transport</keyword>
<proteinExistence type="inferred from homology"/>
<evidence type="ECO:0000313" key="8">
    <source>
        <dbReference type="EMBL" id="KAJ3225645.1"/>
    </source>
</evidence>
<dbReference type="PANTHER" id="PTHR10663:SF333">
    <property type="entry name" value="PROTEIN MON2 HOMOLOG"/>
    <property type="match status" value="1"/>
</dbReference>
<evidence type="ECO:0000256" key="3">
    <source>
        <dbReference type="ARBA" id="ARBA00022927"/>
    </source>
</evidence>
<dbReference type="EMBL" id="JADGJW010000056">
    <property type="protein sequence ID" value="KAJ3225645.1"/>
    <property type="molecule type" value="Genomic_DNA"/>
</dbReference>
<comment type="similarity">
    <text evidence="1">Belongs to the MON2 family.</text>
</comment>
<evidence type="ECO:0000256" key="2">
    <source>
        <dbReference type="ARBA" id="ARBA00022448"/>
    </source>
</evidence>
<organism evidence="8 9">
    <name type="scientific">Clydaea vesicula</name>
    <dbReference type="NCBI Taxonomy" id="447962"/>
    <lineage>
        <taxon>Eukaryota</taxon>
        <taxon>Fungi</taxon>
        <taxon>Fungi incertae sedis</taxon>
        <taxon>Chytridiomycota</taxon>
        <taxon>Chytridiomycota incertae sedis</taxon>
        <taxon>Chytridiomycetes</taxon>
        <taxon>Lobulomycetales</taxon>
        <taxon>Lobulomycetaceae</taxon>
        <taxon>Clydaea</taxon>
    </lineage>
</organism>
<feature type="region of interest" description="Disordered" evidence="4">
    <location>
        <begin position="963"/>
        <end position="984"/>
    </location>
</feature>
<accession>A0AAD5XY62</accession>
<dbReference type="GO" id="GO:0015031">
    <property type="term" value="P:protein transport"/>
    <property type="evidence" value="ECO:0007669"/>
    <property type="project" value="UniProtKB-KW"/>
</dbReference>
<dbReference type="GO" id="GO:0005794">
    <property type="term" value="C:Golgi apparatus"/>
    <property type="evidence" value="ECO:0007669"/>
    <property type="project" value="UniProtKB-ARBA"/>
</dbReference>
<evidence type="ECO:0008006" key="10">
    <source>
        <dbReference type="Google" id="ProtNLM"/>
    </source>
</evidence>
<reference evidence="8" key="1">
    <citation type="submission" date="2020-05" db="EMBL/GenBank/DDBJ databases">
        <title>Phylogenomic resolution of chytrid fungi.</title>
        <authorList>
            <person name="Stajich J.E."/>
            <person name="Amses K."/>
            <person name="Simmons R."/>
            <person name="Seto K."/>
            <person name="Myers J."/>
            <person name="Bonds A."/>
            <person name="Quandt C.A."/>
            <person name="Barry K."/>
            <person name="Liu P."/>
            <person name="Grigoriev I."/>
            <person name="Longcore J.E."/>
            <person name="James T.Y."/>
        </authorList>
    </citation>
    <scope>NUCLEOTIDE SEQUENCE</scope>
    <source>
        <strain evidence="8">JEL0476</strain>
    </source>
</reference>
<evidence type="ECO:0000259" key="7">
    <source>
        <dbReference type="Pfam" id="PF16213"/>
    </source>
</evidence>
<evidence type="ECO:0000259" key="5">
    <source>
        <dbReference type="Pfam" id="PF12783"/>
    </source>
</evidence>
<gene>
    <name evidence="8" type="ORF">HK099_006478</name>
</gene>
<dbReference type="InterPro" id="IPR016024">
    <property type="entry name" value="ARM-type_fold"/>
</dbReference>
<feature type="domain" description="Mon2 C-terminal" evidence="6">
    <location>
        <begin position="1172"/>
        <end position="1680"/>
    </location>
</feature>
<evidence type="ECO:0000256" key="4">
    <source>
        <dbReference type="SAM" id="MobiDB-lite"/>
    </source>
</evidence>
<dbReference type="InterPro" id="IPR032629">
    <property type="entry name" value="DCB_dom"/>
</dbReference>
<evidence type="ECO:0000259" key="6">
    <source>
        <dbReference type="Pfam" id="PF16206"/>
    </source>
</evidence>
<sequence length="1740" mass="195141">MASMLANFLQTELLNLSNEAKKKYPEIKEASERLLYILRALKDRGSNSLPGVDVVAIELSKTADVVKPFILACETKQVKLVTIAVSCLQKLISHHAVPENSIPLVLQTLEIVNNQVDMQLKILQTVLPLLTHYEIVHNDILADALYLCFRLQDSKNPIVQNTAAATIRQLVIHVFEKVVLENLKDGNPDEKSDHLSPCAKDAYLLFLDLFILTSGEAPEFLKKVNLSKSAGLELIESVLTNHYKLFKTHPKLLQLLKEKVCPLIIRSFSEKNDFLMAVRLMRVVQKIIKHFHDVLHMEGEIFLSLLSKLMEPDHAPFWQRIIVVEIYRDICNEIDLIRSIFKNFDMKDHSTRIIQDMVSSFSKIIVSEKSSLLVVNNLENNAQGEYFALSVTTSSVKMQSIDQLDKNEPPAVPETYLIYLALTALTNLIDGLSKYIQHICPPGKGPSNEVLSTEESNEILLAIEMPKNIWAAVLATLSFLVNASVDDEIFCIIIKNIQNFTIILGVLGLTTQRDAFLNTICKSGVPQTKGFSDSQVVKELKTETKNNSVALQDRNVVALRALLNISQTLTTVLDDKSWFLILETLQTAEGLVSTGKTLSSKKEGSSASLVKEDYSKFVAKQPSFHNNNTLENLYMNLVLSIKKFFETSTKIMDEKSFFEFIKALCKLAKDSCAVAGIALSSSKDTMKVAEEKSFAIARIHDLAIFNVSRLISSKKESTSAKLGPSPFQIWDLIINQLIEISHQQNCPISIRQQVCVALSEILTVAIQTADMTDPLVEMKIFQPLKVLLVVDREAAGDTGLYEEKERIIKSPWFTDLQKWGLEILNKLLQTSGQNVTEGWSLVFDIVGSVIGNAVKLKRLQNSDHCEPQIPSTGTEETSAGSGTSAGGLKSASLVKVAFPCLQLICTDFLSLLKPSMLLECIETLGCFGSKLDDLNISLTAISLLWSVSDYVLTRKQQLENTLNGSDNAERVPMNNETDESVASRSMATSRTITMSILNGPETKKTWDTLWMFLLANFSELCSDQRPEVRNTANQTLFRTISMNGQKLIAELWSECLWNVLFPLLERVKTSSENLEILEKQEKTGTPLTKTSNLMVHHSRNTASKQWDETKVLTLSGVTKCYIDFFPVLINLIDFDKAWKLFLDYIKECFLNGSPEVSMAAIKSFKTLVRYPKDVDEGIITENVRSTFLFLWTVAWETWESIGLGIITTTDENKQLQSDNKIFERKILHGPLDQNSLTAYVNVFIDVFPMISSVFGLEELRRLFLILSLLPLYHSNPLPGATSGRHRLDAINDLDVVSPLQSVVLELASSGNLVNSNADLSSHIDFFKIDRAPEIILPMIAGLSELPFLRQQQINISPSSPNNIEKGFTYIALSKRGMQLLVTLFEKYGGLKSLYLNETTCFSRILSSLGLGMKCKYECPAVGIKDTTPLWKFAATSFLTILKIGLDSINLMINDLDPLRLNDIYTTVLDIFQSFLLSKSNPPGSLSQEELSADEAFDISVLTSIEMDVFIHLGQNHVEDEILKKMIMIIYSGSRLYYPRENLTSFERLSETNMRPKINNNIVGPTLKVEVSEKYALGTDIVLTGREDFARSCLSLLFGLCSNTKEDFTDIRKRIAGLVIPHLLEKSRYTLKTYATDKPLFGKCPLPRIRNEELIFILTHLEKTNLINAIFKFENETKNKIKKEILSGPCALLFSLYFDLIDLLSVVSKSGVNNSNGDEEIIVDSVKNCLRRVGKEFGLER</sequence>
<comment type="caution">
    <text evidence="8">The sequence shown here is derived from an EMBL/GenBank/DDBJ whole genome shotgun (WGS) entry which is preliminary data.</text>
</comment>
<feature type="domain" description="Mon2/Sec7/BIG1-like HUS" evidence="5">
    <location>
        <begin position="198"/>
        <end position="352"/>
    </location>
</feature>
<feature type="domain" description="Mon2/Sec7/BIG1-like dimerisation and cyclophilin-binding" evidence="7">
    <location>
        <begin position="3"/>
        <end position="181"/>
    </location>
</feature>
<dbReference type="InterPro" id="IPR032691">
    <property type="entry name" value="Mon2/Sec7/BIG1-like_HUS"/>
</dbReference>
<dbReference type="SUPFAM" id="SSF48371">
    <property type="entry name" value="ARM repeat"/>
    <property type="match status" value="3"/>
</dbReference>
<dbReference type="Pfam" id="PF16206">
    <property type="entry name" value="Mon2_C"/>
    <property type="match status" value="2"/>
</dbReference>
<feature type="domain" description="Mon2 C-terminal" evidence="6">
    <location>
        <begin position="906"/>
        <end position="1170"/>
    </location>
</feature>
<dbReference type="Proteomes" id="UP001211065">
    <property type="component" value="Unassembled WGS sequence"/>
</dbReference>
<protein>
    <recommendedName>
        <fullName evidence="10">Protein MON2 homolog</fullName>
    </recommendedName>
</protein>
<name>A0AAD5XY62_9FUNG</name>
<keyword evidence="9" id="KW-1185">Reference proteome</keyword>
<dbReference type="Pfam" id="PF12783">
    <property type="entry name" value="Sec7-like_HUS"/>
    <property type="match status" value="1"/>
</dbReference>
<dbReference type="Pfam" id="PF16213">
    <property type="entry name" value="DCB"/>
    <property type="match status" value="1"/>
</dbReference>
<keyword evidence="3" id="KW-0653">Protein transport</keyword>
<evidence type="ECO:0000313" key="9">
    <source>
        <dbReference type="Proteomes" id="UP001211065"/>
    </source>
</evidence>
<evidence type="ECO:0000256" key="1">
    <source>
        <dbReference type="ARBA" id="ARBA00008144"/>
    </source>
</evidence>
<dbReference type="PANTHER" id="PTHR10663">
    <property type="entry name" value="GUANYL-NUCLEOTIDE EXCHANGE FACTOR"/>
    <property type="match status" value="1"/>
</dbReference>